<feature type="compositionally biased region" description="Acidic residues" evidence="1">
    <location>
        <begin position="85"/>
        <end position="107"/>
    </location>
</feature>
<evidence type="ECO:0000313" key="2">
    <source>
        <dbReference type="EMBL" id="OQU82057.1"/>
    </source>
</evidence>
<dbReference type="AlphaFoldDB" id="A0A1Z5REC4"/>
<gene>
    <name evidence="2" type="ORF">SORBI_3006G164650</name>
</gene>
<feature type="region of interest" description="Disordered" evidence="1">
    <location>
        <begin position="83"/>
        <end position="112"/>
    </location>
</feature>
<feature type="region of interest" description="Disordered" evidence="1">
    <location>
        <begin position="1"/>
        <end position="51"/>
    </location>
</feature>
<dbReference type="EMBL" id="CM000765">
    <property type="protein sequence ID" value="OQU82057.1"/>
    <property type="molecule type" value="Genomic_DNA"/>
</dbReference>
<accession>A0A1Z5REC4</accession>
<feature type="compositionally biased region" description="Basic and acidic residues" evidence="1">
    <location>
        <begin position="17"/>
        <end position="31"/>
    </location>
</feature>
<proteinExistence type="predicted"/>
<reference evidence="3" key="2">
    <citation type="journal article" date="2018" name="Plant J.">
        <title>The Sorghum bicolor reference genome: improved assembly, gene annotations, a transcriptome atlas, and signatures of genome organization.</title>
        <authorList>
            <person name="McCormick R.F."/>
            <person name="Truong S.K."/>
            <person name="Sreedasyam A."/>
            <person name="Jenkins J."/>
            <person name="Shu S."/>
            <person name="Sims D."/>
            <person name="Kennedy M."/>
            <person name="Amirebrahimi M."/>
            <person name="Weers B.D."/>
            <person name="McKinley B."/>
            <person name="Mattison A."/>
            <person name="Morishige D.T."/>
            <person name="Grimwood J."/>
            <person name="Schmutz J."/>
            <person name="Mullet J.E."/>
        </authorList>
    </citation>
    <scope>NUCLEOTIDE SEQUENCE [LARGE SCALE GENOMIC DNA]</scope>
    <source>
        <strain evidence="3">cv. BTx623</strain>
    </source>
</reference>
<protein>
    <submittedName>
        <fullName evidence="2">Uncharacterized protein</fullName>
    </submittedName>
</protein>
<dbReference type="Gramene" id="OQU82057">
    <property type="protein sequence ID" value="OQU82057"/>
    <property type="gene ID" value="SORBI_3006G164650"/>
</dbReference>
<dbReference type="Proteomes" id="UP000000768">
    <property type="component" value="Chromosome 6"/>
</dbReference>
<evidence type="ECO:0000313" key="3">
    <source>
        <dbReference type="Proteomes" id="UP000000768"/>
    </source>
</evidence>
<organism evidence="2 3">
    <name type="scientific">Sorghum bicolor</name>
    <name type="common">Sorghum</name>
    <name type="synonym">Sorghum vulgare</name>
    <dbReference type="NCBI Taxonomy" id="4558"/>
    <lineage>
        <taxon>Eukaryota</taxon>
        <taxon>Viridiplantae</taxon>
        <taxon>Streptophyta</taxon>
        <taxon>Embryophyta</taxon>
        <taxon>Tracheophyta</taxon>
        <taxon>Spermatophyta</taxon>
        <taxon>Magnoliopsida</taxon>
        <taxon>Liliopsida</taxon>
        <taxon>Poales</taxon>
        <taxon>Poaceae</taxon>
        <taxon>PACMAD clade</taxon>
        <taxon>Panicoideae</taxon>
        <taxon>Andropogonodae</taxon>
        <taxon>Andropogoneae</taxon>
        <taxon>Sorghinae</taxon>
        <taxon>Sorghum</taxon>
    </lineage>
</organism>
<evidence type="ECO:0000256" key="1">
    <source>
        <dbReference type="SAM" id="MobiDB-lite"/>
    </source>
</evidence>
<reference evidence="2 3" key="1">
    <citation type="journal article" date="2009" name="Nature">
        <title>The Sorghum bicolor genome and the diversification of grasses.</title>
        <authorList>
            <person name="Paterson A.H."/>
            <person name="Bowers J.E."/>
            <person name="Bruggmann R."/>
            <person name="Dubchak I."/>
            <person name="Grimwood J."/>
            <person name="Gundlach H."/>
            <person name="Haberer G."/>
            <person name="Hellsten U."/>
            <person name="Mitros T."/>
            <person name="Poliakov A."/>
            <person name="Schmutz J."/>
            <person name="Spannagl M."/>
            <person name="Tang H."/>
            <person name="Wang X."/>
            <person name="Wicker T."/>
            <person name="Bharti A.K."/>
            <person name="Chapman J."/>
            <person name="Feltus F.A."/>
            <person name="Gowik U."/>
            <person name="Grigoriev I.V."/>
            <person name="Lyons E."/>
            <person name="Maher C.A."/>
            <person name="Martis M."/>
            <person name="Narechania A."/>
            <person name="Otillar R.P."/>
            <person name="Penning B.W."/>
            <person name="Salamov A.A."/>
            <person name="Wang Y."/>
            <person name="Zhang L."/>
            <person name="Carpita N.C."/>
            <person name="Freeling M."/>
            <person name="Gingle A.R."/>
            <person name="Hash C.T."/>
            <person name="Keller B."/>
            <person name="Klein P."/>
            <person name="Kresovich S."/>
            <person name="McCann M.C."/>
            <person name="Ming R."/>
            <person name="Peterson D.G."/>
            <person name="Mehboob-ur-Rahman"/>
            <person name="Ware D."/>
            <person name="Westhoff P."/>
            <person name="Mayer K.F."/>
            <person name="Messing J."/>
            <person name="Rokhsar D.S."/>
        </authorList>
    </citation>
    <scope>NUCLEOTIDE SEQUENCE [LARGE SCALE GENOMIC DNA]</scope>
    <source>
        <strain evidence="3">cv. BTx623</strain>
    </source>
</reference>
<feature type="compositionally biased region" description="Polar residues" evidence="1">
    <location>
        <begin position="33"/>
        <end position="46"/>
    </location>
</feature>
<dbReference type="InParanoid" id="A0A1Z5REC4"/>
<sequence length="129" mass="14486">MDARKKPQLIIPRTQKINRESRSEAPRDGKAKGSSTMGSRQNTTKRISGDNHMRVKEVVDKMKTSTSKQGEVLSKKEVQVIDIISSDDDEEEELEGEEEEEEEEGRDGDEHAMVKRCAYAYGIGLPTSC</sequence>
<keyword evidence="3" id="KW-1185">Reference proteome</keyword>
<name>A0A1Z5REC4_SORBI</name>